<dbReference type="EMBL" id="CP132976">
    <property type="protein sequence ID" value="WMD19944.1"/>
    <property type="molecule type" value="Genomic_DNA"/>
</dbReference>
<evidence type="ECO:0000313" key="4">
    <source>
        <dbReference type="Proteomes" id="UP001234798"/>
    </source>
</evidence>
<dbReference type="Gene3D" id="2.60.40.1090">
    <property type="entry name" value="Fimbrial-type adhesion domain"/>
    <property type="match status" value="1"/>
</dbReference>
<evidence type="ECO:0000259" key="2">
    <source>
        <dbReference type="Pfam" id="PF00419"/>
    </source>
</evidence>
<dbReference type="InterPro" id="IPR036937">
    <property type="entry name" value="Adhesion_dom_fimbrial_sf"/>
</dbReference>
<keyword evidence="4" id="KW-1185">Reference proteome</keyword>
<dbReference type="Proteomes" id="UP001234798">
    <property type="component" value="Chromosome"/>
</dbReference>
<protein>
    <submittedName>
        <fullName evidence="3">Fimbrial protein</fullName>
    </submittedName>
</protein>
<name>A0ABY9LYT6_9BURK</name>
<dbReference type="InterPro" id="IPR008966">
    <property type="entry name" value="Adhesion_dom_sf"/>
</dbReference>
<dbReference type="Pfam" id="PF00419">
    <property type="entry name" value="Fimbrial"/>
    <property type="match status" value="1"/>
</dbReference>
<feature type="domain" description="Fimbrial-type adhesion" evidence="2">
    <location>
        <begin position="109"/>
        <end position="264"/>
    </location>
</feature>
<proteinExistence type="predicted"/>
<dbReference type="InterPro" id="IPR050263">
    <property type="entry name" value="Bact_Fimbrial_Adh_Pro"/>
</dbReference>
<dbReference type="PANTHER" id="PTHR33420">
    <property type="entry name" value="FIMBRIAL SUBUNIT ELFA-RELATED"/>
    <property type="match status" value="1"/>
</dbReference>
<gene>
    <name evidence="3" type="ORF">RAS12_25545</name>
</gene>
<dbReference type="SUPFAM" id="SSF49401">
    <property type="entry name" value="Bacterial adhesins"/>
    <property type="match status" value="1"/>
</dbReference>
<accession>A0ABY9LYT6</accession>
<dbReference type="PANTHER" id="PTHR33420:SF3">
    <property type="entry name" value="FIMBRIAL SUBUNIT ELFA"/>
    <property type="match status" value="1"/>
</dbReference>
<sequence length="265" mass="26959">MTSLAPIADLNMHPIGAPIPTSLASVASGVLTMSNNPEYTASYLLELVVTDSDAYAGGGMTIVQTGTLMLLAKMEPNPGTTEPAYCGGVPTPTLPPASLQAVTLPIPPTPTCEFDTATLNQTVALGAANSASVARHGTTRTAGVSGEKPFFIQAKNCGAGTIFHAYFTDALAASSTNDYLRPAGASNVGIRIYHDNDTTPVPFGPAPIGSTLPARAPITTGSVNAAQGANYSLPFTAQYVQLPDASGSASPGEMSASAKLTIVYP</sequence>
<evidence type="ECO:0000256" key="1">
    <source>
        <dbReference type="ARBA" id="ARBA00022729"/>
    </source>
</evidence>
<organism evidence="3 4">
    <name type="scientific">Achromobacter seleniivolatilans</name>
    <dbReference type="NCBI Taxonomy" id="3047478"/>
    <lineage>
        <taxon>Bacteria</taxon>
        <taxon>Pseudomonadati</taxon>
        <taxon>Pseudomonadota</taxon>
        <taxon>Betaproteobacteria</taxon>
        <taxon>Burkholderiales</taxon>
        <taxon>Alcaligenaceae</taxon>
        <taxon>Achromobacter</taxon>
    </lineage>
</organism>
<dbReference type="RefSeq" id="WP_306942637.1">
    <property type="nucleotide sequence ID" value="NZ_CP132976.1"/>
</dbReference>
<dbReference type="InterPro" id="IPR000259">
    <property type="entry name" value="Adhesion_dom_fimbrial"/>
</dbReference>
<keyword evidence="1" id="KW-0732">Signal</keyword>
<evidence type="ECO:0000313" key="3">
    <source>
        <dbReference type="EMBL" id="WMD19944.1"/>
    </source>
</evidence>
<reference evidence="3 4" key="1">
    <citation type="submission" date="2023-08" db="EMBL/GenBank/DDBJ databases">
        <title>Achromobacter seleniivolatilans sp. nov., isolated from seleniferous soil.</title>
        <authorList>
            <person name="Zhang S."/>
            <person name="Li K."/>
            <person name="Peng J."/>
            <person name="Zhao Q."/>
            <person name="Wang H."/>
            <person name="Guo Y."/>
        </authorList>
    </citation>
    <scope>NUCLEOTIDE SEQUENCE [LARGE SCALE GENOMIC DNA]</scope>
    <source>
        <strain evidence="3 4">R39</strain>
    </source>
</reference>